<gene>
    <name evidence="1" type="ORF">CEV32_4612</name>
</gene>
<comment type="caution">
    <text evidence="1">The sequence shown here is derived from an EMBL/GenBank/DDBJ whole genome shotgun (WGS) entry which is preliminary data.</text>
</comment>
<dbReference type="EMBL" id="NNRK01000025">
    <property type="protein sequence ID" value="OYR15340.1"/>
    <property type="molecule type" value="Genomic_DNA"/>
</dbReference>
<organism evidence="1 2">
    <name type="scientific">Brucella rhizosphaerae</name>
    <dbReference type="NCBI Taxonomy" id="571254"/>
    <lineage>
        <taxon>Bacteria</taxon>
        <taxon>Pseudomonadati</taxon>
        <taxon>Pseudomonadota</taxon>
        <taxon>Alphaproteobacteria</taxon>
        <taxon>Hyphomicrobiales</taxon>
        <taxon>Brucellaceae</taxon>
        <taxon>Brucella/Ochrobactrum group</taxon>
        <taxon>Brucella</taxon>
    </lineage>
</organism>
<evidence type="ECO:0000313" key="1">
    <source>
        <dbReference type="EMBL" id="OYR15340.1"/>
    </source>
</evidence>
<name>A0A256FKP4_9HYPH</name>
<sequence length="37" mass="4196">MIISPLPRMTEIRFPKVLIQGHLDSSRDYNLSLAALV</sequence>
<dbReference type="AlphaFoldDB" id="A0A256FKP4"/>
<keyword evidence="2" id="KW-1185">Reference proteome</keyword>
<reference evidence="1 2" key="1">
    <citation type="submission" date="2017-07" db="EMBL/GenBank/DDBJ databases">
        <title>Phylogenetic study on the rhizospheric bacterium Ochrobactrum sp. A44.</title>
        <authorList>
            <person name="Krzyzanowska D.M."/>
            <person name="Ossowicki A."/>
            <person name="Rajewska M."/>
            <person name="Maciag T."/>
            <person name="Kaczynski Z."/>
            <person name="Czerwicka M."/>
            <person name="Jafra S."/>
        </authorList>
    </citation>
    <scope>NUCLEOTIDE SEQUENCE [LARGE SCALE GENOMIC DNA]</scope>
    <source>
        <strain evidence="1 2">PR17</strain>
    </source>
</reference>
<accession>A0A256FKP4</accession>
<proteinExistence type="predicted"/>
<evidence type="ECO:0000313" key="2">
    <source>
        <dbReference type="Proteomes" id="UP000216345"/>
    </source>
</evidence>
<protein>
    <submittedName>
        <fullName evidence="1">Uncharacterized protein</fullName>
    </submittedName>
</protein>
<dbReference type="Proteomes" id="UP000216345">
    <property type="component" value="Unassembled WGS sequence"/>
</dbReference>